<dbReference type="Gene3D" id="3.40.720.10">
    <property type="entry name" value="Alkaline Phosphatase, subunit A"/>
    <property type="match status" value="1"/>
</dbReference>
<comment type="PTM">
    <text evidence="6">The conversion to 3-oxoalanine (also known as C-formylglycine, FGly), of a serine or cysteine residue in prokaryotes and of a cysteine residue in eukaryotes, is critical for catalytic activity.</text>
</comment>
<dbReference type="InterPro" id="IPR012083">
    <property type="entry name" value="Arylsulfatase"/>
</dbReference>
<comment type="similarity">
    <text evidence="1 5">Belongs to the sulfatase family.</text>
</comment>
<evidence type="ECO:0000256" key="6">
    <source>
        <dbReference type="PIRSR" id="PIRSR000972-50"/>
    </source>
</evidence>
<protein>
    <recommendedName>
        <fullName evidence="5">Arylsulfatase</fullName>
        <shortName evidence="5">AS</shortName>
        <ecNumber evidence="5">3.1.6.1</ecNumber>
    </recommendedName>
    <alternativeName>
        <fullName evidence="5">Aryl-sulfate sulphohydrolase</fullName>
    </alternativeName>
</protein>
<keyword evidence="3 5" id="KW-0378">Hydrolase</keyword>
<evidence type="ECO:0000256" key="4">
    <source>
        <dbReference type="ARBA" id="ARBA00023180"/>
    </source>
</evidence>
<proteinExistence type="inferred from homology"/>
<dbReference type="Pfam" id="PF00884">
    <property type="entry name" value="Sulfatase"/>
    <property type="match status" value="1"/>
</dbReference>
<dbReference type="GO" id="GO:0005539">
    <property type="term" value="F:glycosaminoglycan binding"/>
    <property type="evidence" value="ECO:0007669"/>
    <property type="project" value="TreeGrafter"/>
</dbReference>
<dbReference type="InterPro" id="IPR017850">
    <property type="entry name" value="Alkaline_phosphatase_core_sf"/>
</dbReference>
<comment type="catalytic activity">
    <reaction evidence="5">
        <text>an aryl sulfate + H2O = a phenol + sulfate + H(+)</text>
        <dbReference type="Rhea" id="RHEA:17261"/>
        <dbReference type="ChEBI" id="CHEBI:15377"/>
        <dbReference type="ChEBI" id="CHEBI:15378"/>
        <dbReference type="ChEBI" id="CHEBI:16189"/>
        <dbReference type="ChEBI" id="CHEBI:33853"/>
        <dbReference type="ChEBI" id="CHEBI:140317"/>
        <dbReference type="EC" id="3.1.6.1"/>
    </reaction>
</comment>
<dbReference type="CDD" id="cd16147">
    <property type="entry name" value="G6S"/>
    <property type="match status" value="1"/>
</dbReference>
<dbReference type="FunFam" id="3.40.720.10:FF:000051">
    <property type="entry name" value="Arylsulfatase"/>
    <property type="match status" value="1"/>
</dbReference>
<evidence type="ECO:0000313" key="10">
    <source>
        <dbReference type="Proteomes" id="UP000777438"/>
    </source>
</evidence>
<evidence type="ECO:0000313" key="9">
    <source>
        <dbReference type="EMBL" id="KAH6894626.1"/>
    </source>
</evidence>
<dbReference type="GO" id="GO:0008449">
    <property type="term" value="F:N-acetylglucosamine-6-sulfatase activity"/>
    <property type="evidence" value="ECO:0007669"/>
    <property type="project" value="TreeGrafter"/>
</dbReference>
<dbReference type="PANTHER" id="PTHR43108">
    <property type="entry name" value="N-ACETYLGLUCOSAMINE-6-SULFATASE FAMILY MEMBER"/>
    <property type="match status" value="1"/>
</dbReference>
<accession>A0A9P8WBA4</accession>
<keyword evidence="4" id="KW-0325">Glycoprotein</keyword>
<dbReference type="AlphaFoldDB" id="A0A9P8WBA4"/>
<comment type="caution">
    <text evidence="9">The sequence shown here is derived from an EMBL/GenBank/DDBJ whole genome shotgun (WGS) entry which is preliminary data.</text>
</comment>
<dbReference type="EC" id="3.1.6.1" evidence="5"/>
<keyword evidence="2 7" id="KW-0732">Signal</keyword>
<evidence type="ECO:0000256" key="1">
    <source>
        <dbReference type="ARBA" id="ARBA00008779"/>
    </source>
</evidence>
<organism evidence="9 10">
    <name type="scientific">Thelonectria olida</name>
    <dbReference type="NCBI Taxonomy" id="1576542"/>
    <lineage>
        <taxon>Eukaryota</taxon>
        <taxon>Fungi</taxon>
        <taxon>Dikarya</taxon>
        <taxon>Ascomycota</taxon>
        <taxon>Pezizomycotina</taxon>
        <taxon>Sordariomycetes</taxon>
        <taxon>Hypocreomycetidae</taxon>
        <taxon>Hypocreales</taxon>
        <taxon>Nectriaceae</taxon>
        <taxon>Thelonectria</taxon>
    </lineage>
</organism>
<gene>
    <name evidence="9" type="ORF">B0T10DRAFT_509075</name>
</gene>
<evidence type="ECO:0000259" key="8">
    <source>
        <dbReference type="Pfam" id="PF00884"/>
    </source>
</evidence>
<dbReference type="SUPFAM" id="SSF53649">
    <property type="entry name" value="Alkaline phosphatase-like"/>
    <property type="match status" value="1"/>
</dbReference>
<dbReference type="EMBL" id="JAGPYM010000005">
    <property type="protein sequence ID" value="KAH6894626.1"/>
    <property type="molecule type" value="Genomic_DNA"/>
</dbReference>
<dbReference type="InterPro" id="IPR024607">
    <property type="entry name" value="Sulfatase_CS"/>
</dbReference>
<dbReference type="OrthoDB" id="96314at2759"/>
<sequence length="588" mass="66813">MAPYCRLTLISLWLTWLAVVAAKKPNFVFILTDDQDWHMNSLEYMPLLTKHVINEGTLFSRHYCTVALCCPSRVNLWTGRAAHNTNVTDVWAPYGGYPKIVREGINENYLPVWLQDVGYNTYYTGKLWNQHSIENYDNPFAGGFNQSDFLLDPYTYEYRNAWMSRNGAAPVNYPGEYSPDVTAEKALDFLHDALSHDEPFFLVHAPIASHGDIKLVGGLATDMPQYADRHAHLFTEYQIPRGEDFNPEVQGGVSWVRELPRLNDTVIAYSDEYQRARLRSLQSVDEMIDKTVKVLEESGQLDNTYIIYTTDNGYHIAQHRMHPGKECGFETDVHIPLVIRGPGIAAGHVSKAVTSHTDIASTIMELAGSPIDSDGTPIPLTAEKEEHAKVEHVTIEYWGLAIPEGIYGYYGDENMTDPFANAAHAVGNNTYKAIRVIGEQYNLYYAVWCTNENEFYDLNSDPGQVRNLFDPDFSHLASQYTIANRPFRQIISRLDALTMVLKSCKSKGCIQPWSTLHPAGDVVTLIDSLDDRYDIFYDVQPKISFSKCELGYIRESEGPQDVVQFRREMQKQGAPIKFRYQGDFSIWT</sequence>
<dbReference type="GO" id="GO:0004065">
    <property type="term" value="F:arylsulfatase activity"/>
    <property type="evidence" value="ECO:0007669"/>
    <property type="project" value="UniProtKB-UniRule"/>
</dbReference>
<evidence type="ECO:0000256" key="2">
    <source>
        <dbReference type="ARBA" id="ARBA00022729"/>
    </source>
</evidence>
<dbReference type="Proteomes" id="UP000777438">
    <property type="component" value="Unassembled WGS sequence"/>
</dbReference>
<evidence type="ECO:0000256" key="7">
    <source>
        <dbReference type="SAM" id="SignalP"/>
    </source>
</evidence>
<feature type="signal peptide" evidence="7">
    <location>
        <begin position="1"/>
        <end position="22"/>
    </location>
</feature>
<reference evidence="9 10" key="1">
    <citation type="journal article" date="2021" name="Nat. Commun.">
        <title>Genetic determinants of endophytism in the Arabidopsis root mycobiome.</title>
        <authorList>
            <person name="Mesny F."/>
            <person name="Miyauchi S."/>
            <person name="Thiergart T."/>
            <person name="Pickel B."/>
            <person name="Atanasova L."/>
            <person name="Karlsson M."/>
            <person name="Huettel B."/>
            <person name="Barry K.W."/>
            <person name="Haridas S."/>
            <person name="Chen C."/>
            <person name="Bauer D."/>
            <person name="Andreopoulos W."/>
            <person name="Pangilinan J."/>
            <person name="LaButti K."/>
            <person name="Riley R."/>
            <person name="Lipzen A."/>
            <person name="Clum A."/>
            <person name="Drula E."/>
            <person name="Henrissat B."/>
            <person name="Kohler A."/>
            <person name="Grigoriev I.V."/>
            <person name="Martin F.M."/>
            <person name="Hacquard S."/>
        </authorList>
    </citation>
    <scope>NUCLEOTIDE SEQUENCE [LARGE SCALE GENOMIC DNA]</scope>
    <source>
        <strain evidence="9 10">MPI-CAGE-CH-0241</strain>
    </source>
</reference>
<feature type="modified residue" description="3-oxoalanine (Cys)" evidence="6">
    <location>
        <position position="69"/>
    </location>
</feature>
<name>A0A9P8WBA4_9HYPO</name>
<evidence type="ECO:0000256" key="3">
    <source>
        <dbReference type="ARBA" id="ARBA00022801"/>
    </source>
</evidence>
<dbReference type="GO" id="GO:0018958">
    <property type="term" value="P:phenol-containing compound metabolic process"/>
    <property type="evidence" value="ECO:0007669"/>
    <property type="project" value="InterPro"/>
</dbReference>
<dbReference type="InterPro" id="IPR000917">
    <property type="entry name" value="Sulfatase_N"/>
</dbReference>
<feature type="chain" id="PRO_5040247604" description="Arylsulfatase" evidence="7">
    <location>
        <begin position="23"/>
        <end position="588"/>
    </location>
</feature>
<keyword evidence="10" id="KW-1185">Reference proteome</keyword>
<evidence type="ECO:0000256" key="5">
    <source>
        <dbReference type="PIRNR" id="PIRNR000972"/>
    </source>
</evidence>
<dbReference type="PIRSF" id="PIRSF000972">
    <property type="entry name" value="Arylsulf_plant"/>
    <property type="match status" value="1"/>
</dbReference>
<dbReference type="PROSITE" id="PS00523">
    <property type="entry name" value="SULFATASE_1"/>
    <property type="match status" value="1"/>
</dbReference>
<dbReference type="PANTHER" id="PTHR43108:SF8">
    <property type="entry name" value="SD21168P"/>
    <property type="match status" value="1"/>
</dbReference>
<feature type="domain" description="Sulfatase N-terminal" evidence="8">
    <location>
        <begin position="25"/>
        <end position="368"/>
    </location>
</feature>